<proteinExistence type="predicted"/>
<evidence type="ECO:0000313" key="2">
    <source>
        <dbReference type="Proteomes" id="UP000887159"/>
    </source>
</evidence>
<sequence length="82" mass="8920">MATVIMISNSYPALSCRGLSPEATKDLQCRRTDAVKYEVARSGNVPVLVLSLSLDHGSKTMPVSNSLSVILINSYTTFKQED</sequence>
<evidence type="ECO:0000313" key="1">
    <source>
        <dbReference type="EMBL" id="GFX95403.1"/>
    </source>
</evidence>
<keyword evidence="2" id="KW-1185">Reference proteome</keyword>
<accession>A0A8X6V5N2</accession>
<comment type="caution">
    <text evidence="1">The sequence shown here is derived from an EMBL/GenBank/DDBJ whole genome shotgun (WGS) entry which is preliminary data.</text>
</comment>
<protein>
    <submittedName>
        <fullName evidence="1">Uncharacterized protein</fullName>
    </submittedName>
</protein>
<dbReference type="EMBL" id="BMAU01021186">
    <property type="protein sequence ID" value="GFX95403.1"/>
    <property type="molecule type" value="Genomic_DNA"/>
</dbReference>
<gene>
    <name evidence="1" type="ORF">TNCV_3684551</name>
</gene>
<name>A0A8X6V5N2_TRICX</name>
<dbReference type="Proteomes" id="UP000887159">
    <property type="component" value="Unassembled WGS sequence"/>
</dbReference>
<reference evidence="1" key="1">
    <citation type="submission" date="2020-08" db="EMBL/GenBank/DDBJ databases">
        <title>Multicomponent nature underlies the extraordinary mechanical properties of spider dragline silk.</title>
        <authorList>
            <person name="Kono N."/>
            <person name="Nakamura H."/>
            <person name="Mori M."/>
            <person name="Yoshida Y."/>
            <person name="Ohtoshi R."/>
            <person name="Malay A.D."/>
            <person name="Moran D.A.P."/>
            <person name="Tomita M."/>
            <person name="Numata K."/>
            <person name="Arakawa K."/>
        </authorList>
    </citation>
    <scope>NUCLEOTIDE SEQUENCE</scope>
</reference>
<dbReference type="AlphaFoldDB" id="A0A8X6V5N2"/>
<organism evidence="1 2">
    <name type="scientific">Trichonephila clavipes</name>
    <name type="common">Golden silk orbweaver</name>
    <name type="synonym">Nephila clavipes</name>
    <dbReference type="NCBI Taxonomy" id="2585209"/>
    <lineage>
        <taxon>Eukaryota</taxon>
        <taxon>Metazoa</taxon>
        <taxon>Ecdysozoa</taxon>
        <taxon>Arthropoda</taxon>
        <taxon>Chelicerata</taxon>
        <taxon>Arachnida</taxon>
        <taxon>Araneae</taxon>
        <taxon>Araneomorphae</taxon>
        <taxon>Entelegynae</taxon>
        <taxon>Araneoidea</taxon>
        <taxon>Nephilidae</taxon>
        <taxon>Trichonephila</taxon>
    </lineage>
</organism>